<gene>
    <name evidence="3" type="ORF">GGR34_000067</name>
</gene>
<dbReference type="InterPro" id="IPR006311">
    <property type="entry name" value="TAT_signal"/>
</dbReference>
<keyword evidence="2" id="KW-0574">Periplasm</keyword>
<dbReference type="PROSITE" id="PS51318">
    <property type="entry name" value="TAT"/>
    <property type="match status" value="1"/>
</dbReference>
<name>A0A7W6IBI8_9HYPH</name>
<dbReference type="EMBL" id="JACIDC010000001">
    <property type="protein sequence ID" value="MBB4038438.1"/>
    <property type="molecule type" value="Genomic_DNA"/>
</dbReference>
<comment type="caution">
    <text evidence="3">The sequence shown here is derived from an EMBL/GenBank/DDBJ whole genome shotgun (WGS) entry which is preliminary data.</text>
</comment>
<dbReference type="PANTHER" id="PTHR30006:SF2">
    <property type="entry name" value="ABC TRANSPORTER SUBSTRATE-BINDING PROTEIN"/>
    <property type="match status" value="1"/>
</dbReference>
<evidence type="ECO:0000313" key="3">
    <source>
        <dbReference type="EMBL" id="MBB4038438.1"/>
    </source>
</evidence>
<dbReference type="PANTHER" id="PTHR30006">
    <property type="entry name" value="THIAMINE-BINDING PERIPLASMIC PROTEIN-RELATED"/>
    <property type="match status" value="1"/>
</dbReference>
<dbReference type="GO" id="GO:0015888">
    <property type="term" value="P:thiamine transport"/>
    <property type="evidence" value="ECO:0007669"/>
    <property type="project" value="TreeGrafter"/>
</dbReference>
<dbReference type="InterPro" id="IPR006059">
    <property type="entry name" value="SBP"/>
</dbReference>
<dbReference type="GO" id="GO:0030288">
    <property type="term" value="C:outer membrane-bounded periplasmic space"/>
    <property type="evidence" value="ECO:0007669"/>
    <property type="project" value="TreeGrafter"/>
</dbReference>
<dbReference type="Gene3D" id="3.40.190.10">
    <property type="entry name" value="Periplasmic binding protein-like II"/>
    <property type="match status" value="2"/>
</dbReference>
<evidence type="ECO:0000256" key="1">
    <source>
        <dbReference type="ARBA" id="ARBA00022729"/>
    </source>
</evidence>
<dbReference type="GO" id="GO:0030976">
    <property type="term" value="F:thiamine pyrophosphate binding"/>
    <property type="evidence" value="ECO:0007669"/>
    <property type="project" value="TreeGrafter"/>
</dbReference>
<evidence type="ECO:0000313" key="4">
    <source>
        <dbReference type="Proteomes" id="UP000519439"/>
    </source>
</evidence>
<evidence type="ECO:0000256" key="2">
    <source>
        <dbReference type="ARBA" id="ARBA00022764"/>
    </source>
</evidence>
<keyword evidence="1" id="KW-0732">Signal</keyword>
<proteinExistence type="predicted"/>
<keyword evidence="4" id="KW-1185">Reference proteome</keyword>
<dbReference type="SUPFAM" id="SSF53850">
    <property type="entry name" value="Periplasmic binding protein-like II"/>
    <property type="match status" value="1"/>
</dbReference>
<accession>A0A7W6IBI8</accession>
<dbReference type="RefSeq" id="WP_027314745.1">
    <property type="nucleotide sequence ID" value="NZ_JACIDC010000001.1"/>
</dbReference>
<dbReference type="GO" id="GO:0030975">
    <property type="term" value="F:thiamine binding"/>
    <property type="evidence" value="ECO:0007669"/>
    <property type="project" value="TreeGrafter"/>
</dbReference>
<sequence>MTSASFTLSRRTFLLGAGTAIGASALGTPALAQEKSCVVGTWGGDYLNLLEANIVKPLLAPQGISVQWDVAGQGPRKNKLIAERRLPKGTIDVACLPDSDVYDVSLSGALEPLTEENVPNIKNVIPALRRTHSVSQLFSGMVLIYNPNHAQPKSYADLWDEKYRGKVGIVDLSFNWMYAIAALAGGDSLSNFEPAKKRLLEWKKLGVRVYPSNEAVGQALQSGEIWITALWRGRAVQWEKAGIPVTNVVPTEGLIPVTYEACIAKNAPNKEFGLAFLNAMLDPQGQIAFAQTMGYSPTVTNAQIPPELAKKVSFSAEETAKLRNPDFAYLAKEYQNLRQWWDREFLA</sequence>
<dbReference type="Proteomes" id="UP000519439">
    <property type="component" value="Unassembled WGS sequence"/>
</dbReference>
<dbReference type="Pfam" id="PF13416">
    <property type="entry name" value="SBP_bac_8"/>
    <property type="match status" value="1"/>
</dbReference>
<organism evidence="3 4">
    <name type="scientific">Microvirga flocculans</name>
    <dbReference type="NCBI Taxonomy" id="217168"/>
    <lineage>
        <taxon>Bacteria</taxon>
        <taxon>Pseudomonadati</taxon>
        <taxon>Pseudomonadota</taxon>
        <taxon>Alphaproteobacteria</taxon>
        <taxon>Hyphomicrobiales</taxon>
        <taxon>Methylobacteriaceae</taxon>
        <taxon>Microvirga</taxon>
    </lineage>
</organism>
<reference evidence="3 4" key="1">
    <citation type="submission" date="2020-08" db="EMBL/GenBank/DDBJ databases">
        <title>Genomic Encyclopedia of Type Strains, Phase IV (KMG-IV): sequencing the most valuable type-strain genomes for metagenomic binning, comparative biology and taxonomic classification.</title>
        <authorList>
            <person name="Goeker M."/>
        </authorList>
    </citation>
    <scope>NUCLEOTIDE SEQUENCE [LARGE SCALE GENOMIC DNA]</scope>
    <source>
        <strain evidence="3 4">DSM 15743</strain>
    </source>
</reference>
<protein>
    <submittedName>
        <fullName evidence="3">Putative spermidine/putrescine transport system substrate-binding protein</fullName>
    </submittedName>
</protein>
<dbReference type="AlphaFoldDB" id="A0A7W6IBI8"/>